<dbReference type="KEGG" id="oni:Osc7112_6712"/>
<geneLocation type="plasmid" evidence="1 2">
    <name>pOSC7112.02</name>
</geneLocation>
<keyword evidence="2" id="KW-1185">Reference proteome</keyword>
<protein>
    <submittedName>
        <fullName evidence="1">Uncharacterized protein</fullName>
    </submittedName>
</protein>
<accession>K9VUC3</accession>
<name>K9VUC3_9CYAN</name>
<evidence type="ECO:0000313" key="2">
    <source>
        <dbReference type="Proteomes" id="UP000010478"/>
    </source>
</evidence>
<dbReference type="HOGENOM" id="CLU_2494917_0_0_3"/>
<gene>
    <name evidence="1" type="ORF">Osc7112_6712</name>
</gene>
<proteinExistence type="predicted"/>
<keyword evidence="1" id="KW-0614">Plasmid</keyword>
<dbReference type="EMBL" id="CP003616">
    <property type="protein sequence ID" value="AFZ10815.1"/>
    <property type="molecule type" value="Genomic_DNA"/>
</dbReference>
<sequence length="86" mass="9800">MKPKMLSDVELEAIVWASVKSSSSFVITDRSDARALVANTRSIGMQYRKLEMGYWRFDSNNQASTGRFLAFLYLMSSENQYLGYGI</sequence>
<dbReference type="Proteomes" id="UP000010478">
    <property type="component" value="Plasmid pOSC7112.02"/>
</dbReference>
<organism evidence="1 2">
    <name type="scientific">Phormidium nigroviride PCC 7112</name>
    <dbReference type="NCBI Taxonomy" id="179408"/>
    <lineage>
        <taxon>Bacteria</taxon>
        <taxon>Bacillati</taxon>
        <taxon>Cyanobacteriota</taxon>
        <taxon>Cyanophyceae</taxon>
        <taxon>Oscillatoriophycideae</taxon>
        <taxon>Oscillatoriales</taxon>
        <taxon>Oscillatoriaceae</taxon>
        <taxon>Phormidium</taxon>
    </lineage>
</organism>
<dbReference type="AlphaFoldDB" id="K9VUC3"/>
<reference evidence="1 2" key="1">
    <citation type="submission" date="2012-05" db="EMBL/GenBank/DDBJ databases">
        <title>Finished plasmid 2 of genome of Oscillatoria sp. PCC 7112.</title>
        <authorList>
            <consortium name="US DOE Joint Genome Institute"/>
            <person name="Gugger M."/>
            <person name="Coursin T."/>
            <person name="Rippka R."/>
            <person name="Tandeau De Marsac N."/>
            <person name="Huntemann M."/>
            <person name="Wei C.-L."/>
            <person name="Han J."/>
            <person name="Detter J.C."/>
            <person name="Han C."/>
            <person name="Tapia R."/>
            <person name="Davenport K."/>
            <person name="Daligault H."/>
            <person name="Erkkila T."/>
            <person name="Gu W."/>
            <person name="Munk A.C.C."/>
            <person name="Teshima H."/>
            <person name="Xu Y."/>
            <person name="Chain P."/>
            <person name="Chen A."/>
            <person name="Krypides N."/>
            <person name="Mavromatis K."/>
            <person name="Markowitz V."/>
            <person name="Szeto E."/>
            <person name="Ivanova N."/>
            <person name="Mikhailova N."/>
            <person name="Ovchinnikova G."/>
            <person name="Pagani I."/>
            <person name="Pati A."/>
            <person name="Goodwin L."/>
            <person name="Peters L."/>
            <person name="Pitluck S."/>
            <person name="Woyke T."/>
            <person name="Kerfeld C."/>
        </authorList>
    </citation>
    <scope>NUCLEOTIDE SEQUENCE [LARGE SCALE GENOMIC DNA]</scope>
    <source>
        <strain evidence="1 2">PCC 7112</strain>
        <plasmid evidence="1 2">pOSC7112.02</plasmid>
    </source>
</reference>
<evidence type="ECO:0000313" key="1">
    <source>
        <dbReference type="EMBL" id="AFZ10815.1"/>
    </source>
</evidence>